<feature type="chain" id="PRO_5031010618" description="DUF5666 domain-containing protein" evidence="1">
    <location>
        <begin position="28"/>
        <end position="257"/>
    </location>
</feature>
<dbReference type="EMBL" id="JACDQQ010000711">
    <property type="protein sequence ID" value="MBA0084779.1"/>
    <property type="molecule type" value="Genomic_DNA"/>
</dbReference>
<organism evidence="2 3">
    <name type="scientific">Candidatus Acidiferrum panamense</name>
    <dbReference type="NCBI Taxonomy" id="2741543"/>
    <lineage>
        <taxon>Bacteria</taxon>
        <taxon>Pseudomonadati</taxon>
        <taxon>Acidobacteriota</taxon>
        <taxon>Terriglobia</taxon>
        <taxon>Candidatus Acidiferrales</taxon>
        <taxon>Candidatus Acidiferrum</taxon>
    </lineage>
</organism>
<sequence length="257" mass="27314">MSISSVLIRSSLWGAGLLLAWCGSTNAATSQGMDNQATLLGKSSIVFSGTVSQLAATSFADVPQSAQTIVVRVDSIMKKPPAVSLKSGDSVTVEVKDASAFQEGAHATFYTEGWIFGTGVAVKELGHVLGQASEPVPAPGAGNNAPGQLSDQELKERMSESDFVVVGRVTDVHKWNAPKKSGSPLHVTEHDPDWHEAVVEIQSVLKGGQVKGHKVVVRFPNQNDVAWTHSPRFTKNQRGIFCLNRDKVSGAPMTKLG</sequence>
<proteinExistence type="predicted"/>
<reference evidence="2" key="1">
    <citation type="submission" date="2020-06" db="EMBL/GenBank/DDBJ databases">
        <title>Legume-microbial interactions unlock mineral nutrients during tropical forest succession.</title>
        <authorList>
            <person name="Epihov D.Z."/>
        </authorList>
    </citation>
    <scope>NUCLEOTIDE SEQUENCE [LARGE SCALE GENOMIC DNA]</scope>
    <source>
        <strain evidence="2">Pan2503</strain>
    </source>
</reference>
<evidence type="ECO:0000313" key="2">
    <source>
        <dbReference type="EMBL" id="MBA0084779.1"/>
    </source>
</evidence>
<keyword evidence="1" id="KW-0732">Signal</keyword>
<evidence type="ECO:0000256" key="1">
    <source>
        <dbReference type="SAM" id="SignalP"/>
    </source>
</evidence>
<gene>
    <name evidence="2" type="ORF">HRJ53_07280</name>
</gene>
<keyword evidence="3" id="KW-1185">Reference proteome</keyword>
<accession>A0A7V8SWB8</accession>
<evidence type="ECO:0000313" key="3">
    <source>
        <dbReference type="Proteomes" id="UP000567293"/>
    </source>
</evidence>
<feature type="signal peptide" evidence="1">
    <location>
        <begin position="1"/>
        <end position="27"/>
    </location>
</feature>
<dbReference type="Proteomes" id="UP000567293">
    <property type="component" value="Unassembled WGS sequence"/>
</dbReference>
<comment type="caution">
    <text evidence="2">The sequence shown here is derived from an EMBL/GenBank/DDBJ whole genome shotgun (WGS) entry which is preliminary data.</text>
</comment>
<dbReference type="AlphaFoldDB" id="A0A7V8SWB8"/>
<name>A0A7V8SWB8_9BACT</name>
<feature type="non-terminal residue" evidence="2">
    <location>
        <position position="257"/>
    </location>
</feature>
<evidence type="ECO:0008006" key="4">
    <source>
        <dbReference type="Google" id="ProtNLM"/>
    </source>
</evidence>
<protein>
    <recommendedName>
        <fullName evidence="4">DUF5666 domain-containing protein</fullName>
    </recommendedName>
</protein>